<dbReference type="PROSITE" id="PS50089">
    <property type="entry name" value="ZF_RING_2"/>
    <property type="match status" value="1"/>
</dbReference>
<sequence>MDIQMCEICGKLNPIMPYKLLCGHLFCFLCIKMHVVSNSKYCPECNEYFDENLNDICISDICGIADSWKNIKSFWMYSSRFGDSWWCYDIESNNKLEKMYEDYIKNNNIMNNNSHINGININIKSFTTKSNTRKIKMKQLKTDPITCKKRYKILDNIKNIPSGICDEMEFSNDNETNNESNNEQDVLTYEIQLGKIKYRIDLDNMKQINIHNSSKRRNIKRIDLDSNIKLSDIIFTLKNDYKVRGIGGISF</sequence>
<dbReference type="SUPFAM" id="SSF57850">
    <property type="entry name" value="RING/U-box"/>
    <property type="match status" value="1"/>
</dbReference>
<feature type="domain" description="RING-type" evidence="5">
    <location>
        <begin position="6"/>
        <end position="46"/>
    </location>
</feature>
<dbReference type="SMART" id="SM00184">
    <property type="entry name" value="RING"/>
    <property type="match status" value="1"/>
</dbReference>
<evidence type="ECO:0000256" key="2">
    <source>
        <dbReference type="ARBA" id="ARBA00022771"/>
    </source>
</evidence>
<evidence type="ECO:0000256" key="3">
    <source>
        <dbReference type="ARBA" id="ARBA00022833"/>
    </source>
</evidence>
<dbReference type="GO" id="GO:0072572">
    <property type="term" value="F:poly-ADP-D-ribose binding"/>
    <property type="evidence" value="ECO:0007669"/>
    <property type="project" value="InterPro"/>
</dbReference>
<dbReference type="InterPro" id="IPR037197">
    <property type="entry name" value="WWE_dom_sf"/>
</dbReference>
<dbReference type="GO" id="GO:0008270">
    <property type="term" value="F:zinc ion binding"/>
    <property type="evidence" value="ECO:0007669"/>
    <property type="project" value="UniProtKB-KW"/>
</dbReference>
<evidence type="ECO:0000256" key="1">
    <source>
        <dbReference type="ARBA" id="ARBA00022723"/>
    </source>
</evidence>
<gene>
    <name evidence="6" type="ORF">LCMiAC01_04360</name>
</gene>
<dbReference type="GO" id="GO:0016055">
    <property type="term" value="P:Wnt signaling pathway"/>
    <property type="evidence" value="ECO:0007669"/>
    <property type="project" value="InterPro"/>
</dbReference>
<name>A0A481Z1V6_9VIRU</name>
<dbReference type="SUPFAM" id="SSF117839">
    <property type="entry name" value="WWE domain"/>
    <property type="match status" value="2"/>
</dbReference>
<keyword evidence="2 4" id="KW-0863">Zinc-finger</keyword>
<keyword evidence="1" id="KW-0479">Metal-binding</keyword>
<evidence type="ECO:0000313" key="6">
    <source>
        <dbReference type="EMBL" id="QBK88754.1"/>
    </source>
</evidence>
<dbReference type="GO" id="GO:0006511">
    <property type="term" value="P:ubiquitin-dependent protein catabolic process"/>
    <property type="evidence" value="ECO:0007669"/>
    <property type="project" value="TreeGrafter"/>
</dbReference>
<dbReference type="Gene3D" id="3.30.720.50">
    <property type="match status" value="1"/>
</dbReference>
<protein>
    <submittedName>
        <fullName evidence="6">Ring finger protein</fullName>
    </submittedName>
</protein>
<proteinExistence type="predicted"/>
<dbReference type="Pfam" id="PF02825">
    <property type="entry name" value="WWE"/>
    <property type="match status" value="1"/>
</dbReference>
<accession>A0A481Z1V6</accession>
<dbReference type="PROSITE" id="PS00518">
    <property type="entry name" value="ZF_RING_1"/>
    <property type="match status" value="1"/>
</dbReference>
<dbReference type="InterPro" id="IPR017907">
    <property type="entry name" value="Znf_RING_CS"/>
</dbReference>
<dbReference type="EMBL" id="MK500397">
    <property type="protein sequence ID" value="QBK88754.1"/>
    <property type="molecule type" value="Genomic_DNA"/>
</dbReference>
<dbReference type="InterPro" id="IPR033509">
    <property type="entry name" value="RNF146"/>
</dbReference>
<dbReference type="PANTHER" id="PTHR13417">
    <property type="entry name" value="E3 UBIQUITIN-PROTEIN LIGASE RNF146"/>
    <property type="match status" value="1"/>
</dbReference>
<dbReference type="GO" id="GO:0061630">
    <property type="term" value="F:ubiquitin protein ligase activity"/>
    <property type="evidence" value="ECO:0007669"/>
    <property type="project" value="InterPro"/>
</dbReference>
<dbReference type="InterPro" id="IPR013083">
    <property type="entry name" value="Znf_RING/FYVE/PHD"/>
</dbReference>
<evidence type="ECO:0000256" key="4">
    <source>
        <dbReference type="PROSITE-ProRule" id="PRU00175"/>
    </source>
</evidence>
<evidence type="ECO:0000259" key="5">
    <source>
        <dbReference type="PROSITE" id="PS50089"/>
    </source>
</evidence>
<dbReference type="PANTHER" id="PTHR13417:SF2">
    <property type="entry name" value="E3 UBIQUITIN-PROTEIN LIGASE RNF146"/>
    <property type="match status" value="1"/>
</dbReference>
<dbReference type="InterPro" id="IPR018957">
    <property type="entry name" value="Znf_C3HC4_RING-type"/>
</dbReference>
<organism evidence="6">
    <name type="scientific">Mimivirus LCMiAC01</name>
    <dbReference type="NCBI Taxonomy" id="2506608"/>
    <lineage>
        <taxon>Viruses</taxon>
        <taxon>Varidnaviria</taxon>
        <taxon>Bamfordvirae</taxon>
        <taxon>Nucleocytoviricota</taxon>
        <taxon>Megaviricetes</taxon>
        <taxon>Imitervirales</taxon>
        <taxon>Mimiviridae</taxon>
        <taxon>Klosneuvirinae</taxon>
    </lineage>
</organism>
<dbReference type="Gene3D" id="3.30.40.10">
    <property type="entry name" value="Zinc/RING finger domain, C3HC4 (zinc finger)"/>
    <property type="match status" value="1"/>
</dbReference>
<dbReference type="Pfam" id="PF00097">
    <property type="entry name" value="zf-C3HC4"/>
    <property type="match status" value="1"/>
</dbReference>
<reference evidence="6" key="1">
    <citation type="journal article" date="2019" name="MBio">
        <title>Virus Genomes from Deep Sea Sediments Expand the Ocean Megavirome and Support Independent Origins of Viral Gigantism.</title>
        <authorList>
            <person name="Backstrom D."/>
            <person name="Yutin N."/>
            <person name="Jorgensen S.L."/>
            <person name="Dharamshi J."/>
            <person name="Homa F."/>
            <person name="Zaremba-Niedwiedzka K."/>
            <person name="Spang A."/>
            <person name="Wolf Y.I."/>
            <person name="Koonin E.V."/>
            <person name="Ettema T.J."/>
        </authorList>
    </citation>
    <scope>NUCLEOTIDE SEQUENCE</scope>
</reference>
<dbReference type="InterPro" id="IPR004170">
    <property type="entry name" value="WWE_dom"/>
</dbReference>
<keyword evidence="3" id="KW-0862">Zinc</keyword>
<dbReference type="InterPro" id="IPR001841">
    <property type="entry name" value="Znf_RING"/>
</dbReference>